<dbReference type="STRING" id="1754190.A0A1Y2ESV2"/>
<evidence type="ECO:0000256" key="2">
    <source>
        <dbReference type="ARBA" id="ARBA00022737"/>
    </source>
</evidence>
<dbReference type="GO" id="GO:0005737">
    <property type="term" value="C:cytoplasm"/>
    <property type="evidence" value="ECO:0007669"/>
    <property type="project" value="TreeGrafter"/>
</dbReference>
<dbReference type="OrthoDB" id="660555at2759"/>
<evidence type="ECO:0000256" key="1">
    <source>
        <dbReference type="ARBA" id="ARBA00022614"/>
    </source>
</evidence>
<proteinExistence type="predicted"/>
<name>A0A1Y2ESV2_9FUNG</name>
<gene>
    <name evidence="4" type="ORF">LY90DRAFT_502452</name>
</gene>
<accession>A0A1Y2ESV2</accession>
<dbReference type="EMBL" id="MCOG01000028">
    <property type="protein sequence ID" value="ORY74659.1"/>
    <property type="molecule type" value="Genomic_DNA"/>
</dbReference>
<keyword evidence="1" id="KW-0433">Leucine-rich repeat</keyword>
<dbReference type="InterPro" id="IPR050216">
    <property type="entry name" value="LRR_domain-containing"/>
</dbReference>
<feature type="transmembrane region" description="Helical" evidence="3">
    <location>
        <begin position="256"/>
        <end position="280"/>
    </location>
</feature>
<protein>
    <submittedName>
        <fullName evidence="4">L domain-like protein</fullName>
    </submittedName>
</protein>
<dbReference type="InterPro" id="IPR001611">
    <property type="entry name" value="Leu-rich_rpt"/>
</dbReference>
<organism evidence="4 5">
    <name type="scientific">Neocallimastix californiae</name>
    <dbReference type="NCBI Taxonomy" id="1754190"/>
    <lineage>
        <taxon>Eukaryota</taxon>
        <taxon>Fungi</taxon>
        <taxon>Fungi incertae sedis</taxon>
        <taxon>Chytridiomycota</taxon>
        <taxon>Chytridiomycota incertae sedis</taxon>
        <taxon>Neocallimastigomycetes</taxon>
        <taxon>Neocallimastigales</taxon>
        <taxon>Neocallimastigaceae</taxon>
        <taxon>Neocallimastix</taxon>
    </lineage>
</organism>
<keyword evidence="5" id="KW-1185">Reference proteome</keyword>
<dbReference type="InterPro" id="IPR032675">
    <property type="entry name" value="LRR_dom_sf"/>
</dbReference>
<sequence>MDSEECNKVNNFLSEYDVSNLPTCCDPNNKYYHKMICENGSVTELYVEGKVFKDGLLPARIFEMTNIEELRVEHSNIKELPSISSPYNSLQLFNLYENLLTSFPKIIFNFPNLKHLDISENENIKFIPDGLGNLSKLEKLYLGNTGLTCLPKDVYKLSNLVKFDVDNNPKLEVKLYNFGNTIQDCDVINATVTCYNPNTCINFILDERTHESMLASTSKYKPCGDFEKDDGFCTPSSSLTSNLFSTSNNEIKGSNITLIGAFIIIVVIFIIICLILFCLYKRRKGNHAQSNIKEKEENSSILKSIESRNNSLSKFENENNSIILFDRESIQLSNSNEIITSTASDHCINSDTRDKSSSIVESQTQRVPLINITHPEDSLTYSSTFTHSETDVDLTFYSSSKFSSEVHMDSPLVPLDNHNNSLSMISIDHNIDIKVRL</sequence>
<reference evidence="4 5" key="1">
    <citation type="submission" date="2016-08" db="EMBL/GenBank/DDBJ databases">
        <title>A Parts List for Fungal Cellulosomes Revealed by Comparative Genomics.</title>
        <authorList>
            <consortium name="DOE Joint Genome Institute"/>
            <person name="Haitjema C.H."/>
            <person name="Gilmore S.P."/>
            <person name="Henske J.K."/>
            <person name="Solomon K.V."/>
            <person name="De Groot R."/>
            <person name="Kuo A."/>
            <person name="Mondo S.J."/>
            <person name="Salamov A.A."/>
            <person name="Labutti K."/>
            <person name="Zhao Z."/>
            <person name="Chiniquy J."/>
            <person name="Barry K."/>
            <person name="Brewer H.M."/>
            <person name="Purvine S.O."/>
            <person name="Wright A.T."/>
            <person name="Boxma B."/>
            <person name="Van Alen T."/>
            <person name="Hackstein J.H."/>
            <person name="Baker S.E."/>
            <person name="Grigoriev I.V."/>
            <person name="O'Malley M.A."/>
        </authorList>
    </citation>
    <scope>NUCLEOTIDE SEQUENCE [LARGE SCALE GENOMIC DNA]</scope>
    <source>
        <strain evidence="4 5">G1</strain>
    </source>
</reference>
<dbReference type="Gene3D" id="3.80.10.10">
    <property type="entry name" value="Ribonuclease Inhibitor"/>
    <property type="match status" value="1"/>
</dbReference>
<keyword evidence="3" id="KW-1133">Transmembrane helix</keyword>
<keyword evidence="3" id="KW-0812">Transmembrane</keyword>
<dbReference type="Pfam" id="PF13855">
    <property type="entry name" value="LRR_8"/>
    <property type="match status" value="1"/>
</dbReference>
<evidence type="ECO:0000256" key="3">
    <source>
        <dbReference type="SAM" id="Phobius"/>
    </source>
</evidence>
<keyword evidence="2" id="KW-0677">Repeat</keyword>
<dbReference type="AlphaFoldDB" id="A0A1Y2ESV2"/>
<evidence type="ECO:0000313" key="5">
    <source>
        <dbReference type="Proteomes" id="UP000193920"/>
    </source>
</evidence>
<dbReference type="PANTHER" id="PTHR48051">
    <property type="match status" value="1"/>
</dbReference>
<dbReference type="PANTHER" id="PTHR48051:SF1">
    <property type="entry name" value="RAS SUPPRESSOR PROTEIN 1"/>
    <property type="match status" value="1"/>
</dbReference>
<keyword evidence="3" id="KW-0472">Membrane</keyword>
<comment type="caution">
    <text evidence="4">The sequence shown here is derived from an EMBL/GenBank/DDBJ whole genome shotgun (WGS) entry which is preliminary data.</text>
</comment>
<evidence type="ECO:0000313" key="4">
    <source>
        <dbReference type="EMBL" id="ORY74659.1"/>
    </source>
</evidence>
<dbReference type="Proteomes" id="UP000193920">
    <property type="component" value="Unassembled WGS sequence"/>
</dbReference>
<dbReference type="SUPFAM" id="SSF52058">
    <property type="entry name" value="L domain-like"/>
    <property type="match status" value="1"/>
</dbReference>